<name>A0ABR3QFE8_9TREE</name>
<dbReference type="InterPro" id="IPR020084">
    <property type="entry name" value="NUDIX_hydrolase_CS"/>
</dbReference>
<dbReference type="EMBL" id="JBBXJM010000001">
    <property type="protein sequence ID" value="KAL1413267.1"/>
    <property type="molecule type" value="Genomic_DNA"/>
</dbReference>
<dbReference type="PANTHER" id="PTHR43758:SF2">
    <property type="entry name" value="OXIDIZED PURINE NUCLEOSIDE TRIPHOSPHATE HYDROLASE"/>
    <property type="match status" value="1"/>
</dbReference>
<comment type="caution">
    <text evidence="7">The sequence shown here is derived from an EMBL/GenBank/DDBJ whole genome shotgun (WGS) entry which is preliminary data.</text>
</comment>
<dbReference type="PROSITE" id="PS51462">
    <property type="entry name" value="NUDIX"/>
    <property type="match status" value="1"/>
</dbReference>
<dbReference type="InterPro" id="IPR000086">
    <property type="entry name" value="NUDIX_hydrolase_dom"/>
</dbReference>
<dbReference type="PANTHER" id="PTHR43758">
    <property type="entry name" value="7,8-DIHYDRO-8-OXOGUANINE TRIPHOSPHATASE"/>
    <property type="match status" value="1"/>
</dbReference>
<evidence type="ECO:0000313" key="7">
    <source>
        <dbReference type="EMBL" id="KAL1413267.1"/>
    </source>
</evidence>
<dbReference type="Gene3D" id="3.90.79.10">
    <property type="entry name" value="Nucleoside Triphosphate Pyrophosphohydrolase"/>
    <property type="match status" value="1"/>
</dbReference>
<keyword evidence="8" id="KW-1185">Reference proteome</keyword>
<dbReference type="Pfam" id="PF00293">
    <property type="entry name" value="NUDIX"/>
    <property type="match status" value="1"/>
</dbReference>
<dbReference type="Proteomes" id="UP001565368">
    <property type="component" value="Unassembled WGS sequence"/>
</dbReference>
<dbReference type="CDD" id="cd03427">
    <property type="entry name" value="NUDIX_MTH1_Nudt1"/>
    <property type="match status" value="1"/>
</dbReference>
<protein>
    <recommendedName>
        <fullName evidence="6">Nudix hydrolase domain-containing protein</fullName>
    </recommendedName>
</protein>
<keyword evidence="4" id="KW-0378">Hydrolase</keyword>
<dbReference type="PROSITE" id="PS00893">
    <property type="entry name" value="NUDIX_BOX"/>
    <property type="match status" value="1"/>
</dbReference>
<evidence type="ECO:0000256" key="5">
    <source>
        <dbReference type="ARBA" id="ARBA00022842"/>
    </source>
</evidence>
<keyword evidence="5" id="KW-0460">Magnesium</keyword>
<sequence length="160" mass="18156">MLSIRDVDLFVRREPADGWLPVQEEDEQHEPSARPPCRDFSLVFVIRDETERTVLLGKKKRGLGKGMFNGFGGKREPGETMQECAIRELQEECGLRVAREHMQPRGTLTIVRPAAEESGATIVANIHLFTARQWQGAPVETEEMTPAWFNIEGMPYDEMA</sequence>
<dbReference type="RefSeq" id="XP_069213211.1">
    <property type="nucleotide sequence ID" value="XM_069349667.1"/>
</dbReference>
<gene>
    <name evidence="7" type="ORF">Q8F55_001022</name>
</gene>
<comment type="similarity">
    <text evidence="2">Belongs to the Nudix hydrolase family.</text>
</comment>
<dbReference type="InterPro" id="IPR015797">
    <property type="entry name" value="NUDIX_hydrolase-like_dom_sf"/>
</dbReference>
<comment type="cofactor">
    <cofactor evidence="1">
        <name>Mg(2+)</name>
        <dbReference type="ChEBI" id="CHEBI:18420"/>
    </cofactor>
</comment>
<dbReference type="SUPFAM" id="SSF55811">
    <property type="entry name" value="Nudix"/>
    <property type="match status" value="1"/>
</dbReference>
<accession>A0ABR3QFE8</accession>
<evidence type="ECO:0000256" key="4">
    <source>
        <dbReference type="ARBA" id="ARBA00022801"/>
    </source>
</evidence>
<dbReference type="GeneID" id="95982065"/>
<evidence type="ECO:0000259" key="6">
    <source>
        <dbReference type="PROSITE" id="PS51462"/>
    </source>
</evidence>
<keyword evidence="3" id="KW-0479">Metal-binding</keyword>
<evidence type="ECO:0000313" key="8">
    <source>
        <dbReference type="Proteomes" id="UP001565368"/>
    </source>
</evidence>
<evidence type="ECO:0000256" key="2">
    <source>
        <dbReference type="ARBA" id="ARBA00005582"/>
    </source>
</evidence>
<reference evidence="7 8" key="1">
    <citation type="submission" date="2023-08" db="EMBL/GenBank/DDBJ databases">
        <title>Annotated Genome Sequence of Vanrija albida AlHP1.</title>
        <authorList>
            <person name="Herzog R."/>
        </authorList>
    </citation>
    <scope>NUCLEOTIDE SEQUENCE [LARGE SCALE GENOMIC DNA]</scope>
    <source>
        <strain evidence="7 8">AlHP1</strain>
    </source>
</reference>
<evidence type="ECO:0000256" key="3">
    <source>
        <dbReference type="ARBA" id="ARBA00022723"/>
    </source>
</evidence>
<organism evidence="7 8">
    <name type="scientific">Vanrija albida</name>
    <dbReference type="NCBI Taxonomy" id="181172"/>
    <lineage>
        <taxon>Eukaryota</taxon>
        <taxon>Fungi</taxon>
        <taxon>Dikarya</taxon>
        <taxon>Basidiomycota</taxon>
        <taxon>Agaricomycotina</taxon>
        <taxon>Tremellomycetes</taxon>
        <taxon>Trichosporonales</taxon>
        <taxon>Trichosporonaceae</taxon>
        <taxon>Vanrija</taxon>
    </lineage>
</organism>
<proteinExistence type="inferred from homology"/>
<evidence type="ECO:0000256" key="1">
    <source>
        <dbReference type="ARBA" id="ARBA00001946"/>
    </source>
</evidence>
<feature type="domain" description="Nudix hydrolase" evidence="6">
    <location>
        <begin position="36"/>
        <end position="160"/>
    </location>
</feature>